<dbReference type="AlphaFoldDB" id="A0A1D7U293"/>
<gene>
    <name evidence="1" type="ORF">BHK69_14425</name>
</gene>
<dbReference type="EMBL" id="CP017147">
    <property type="protein sequence ID" value="AOO81491.1"/>
    <property type="molecule type" value="Genomic_DNA"/>
</dbReference>
<protein>
    <submittedName>
        <fullName evidence="1">Uncharacterized protein</fullName>
    </submittedName>
</protein>
<proteinExistence type="predicted"/>
<dbReference type="Proteomes" id="UP000094969">
    <property type="component" value="Chromosome"/>
</dbReference>
<evidence type="ECO:0000313" key="1">
    <source>
        <dbReference type="EMBL" id="AOO81491.1"/>
    </source>
</evidence>
<name>A0A1D7U293_9HYPH</name>
<accession>A0A1D7U293</accession>
<evidence type="ECO:0000313" key="2">
    <source>
        <dbReference type="Proteomes" id="UP000094969"/>
    </source>
</evidence>
<organism evidence="1 2">
    <name type="scientific">Bosea vaviloviae</name>
    <dbReference type="NCBI Taxonomy" id="1526658"/>
    <lineage>
        <taxon>Bacteria</taxon>
        <taxon>Pseudomonadati</taxon>
        <taxon>Pseudomonadota</taxon>
        <taxon>Alphaproteobacteria</taxon>
        <taxon>Hyphomicrobiales</taxon>
        <taxon>Boseaceae</taxon>
        <taxon>Bosea</taxon>
    </lineage>
</organism>
<dbReference type="KEGG" id="bvv:BHK69_14425"/>
<keyword evidence="2" id="KW-1185">Reference proteome</keyword>
<reference evidence="1 2" key="1">
    <citation type="journal article" date="2015" name="Antonie Van Leeuwenhoek">
        <title>Bosea vaviloviae sp. nov., a new species of slow-growing rhizobia isolated from nodules of the relict species Vavilovia formosa (Stev.) Fed.</title>
        <authorList>
            <person name="Safronova V.I."/>
            <person name="Kuznetsova I.G."/>
            <person name="Sazanova A.L."/>
            <person name="Kimeklis A.K."/>
            <person name="Belimov A.A."/>
            <person name="Andronov E.E."/>
            <person name="Pinaev A.G."/>
            <person name="Chizhevskaya E.P."/>
            <person name="Pukhaev A.R."/>
            <person name="Popov K.P."/>
            <person name="Willems A."/>
            <person name="Tikhonovich I.A."/>
        </authorList>
    </citation>
    <scope>NUCLEOTIDE SEQUENCE [LARGE SCALE GENOMIC DNA]</scope>
    <source>
        <strain evidence="1 2">Vaf18</strain>
    </source>
</reference>
<sequence length="75" mass="8189">MKGAGNPFPGWEKGRDEGLPLIIEARPRRSAGFTLKAQERLRSRLRDLVVWPALTPAPLTGLGLARVQNLSVEVG</sequence>
<dbReference type="STRING" id="1526658.BHK69_14425"/>